<sequence length="140" mass="16168">MLFAHDYHEIVNGLLDAIEFTRFNGTTEKTFKNPKEQLLVKYDGIFHNLSLHIQSDLEDDEECSICLQHFLNDECPIIISLPCTKKHIFHLECIFQWFNECQTCPLCRRPCTSAASPAVVLQAIEDLQQIGIAEFQKRLV</sequence>
<feature type="domain" description="RING-type" evidence="5">
    <location>
        <begin position="63"/>
        <end position="108"/>
    </location>
</feature>
<keyword evidence="1" id="KW-0479">Metal-binding</keyword>
<dbReference type="PANTHER" id="PTHR45798:SF97">
    <property type="entry name" value="ALCOHOL-SENSITIVE RING FINGER PROTEIN 1"/>
    <property type="match status" value="1"/>
</dbReference>
<keyword evidence="3" id="KW-0862">Zinc</keyword>
<evidence type="ECO:0000256" key="1">
    <source>
        <dbReference type="ARBA" id="ARBA00022723"/>
    </source>
</evidence>
<accession>A0AAV5RJ63</accession>
<dbReference type="AlphaFoldDB" id="A0AAV5RJ63"/>
<dbReference type="Gene3D" id="3.30.40.10">
    <property type="entry name" value="Zinc/RING finger domain, C3HC4 (zinc finger)"/>
    <property type="match status" value="1"/>
</dbReference>
<dbReference type="SUPFAM" id="SSF57850">
    <property type="entry name" value="RING/U-box"/>
    <property type="match status" value="1"/>
</dbReference>
<dbReference type="EMBL" id="BTGC01000008">
    <property type="protein sequence ID" value="GMM51513.1"/>
    <property type="molecule type" value="Genomic_DNA"/>
</dbReference>
<dbReference type="InterPro" id="IPR052788">
    <property type="entry name" value="RING-type_E3_ligase_ATL"/>
</dbReference>
<gene>
    <name evidence="6" type="ORF">DASB73_024760</name>
</gene>
<protein>
    <recommendedName>
        <fullName evidence="5">RING-type domain-containing protein</fullName>
    </recommendedName>
</protein>
<dbReference type="PROSITE" id="PS50089">
    <property type="entry name" value="ZF_RING_2"/>
    <property type="match status" value="1"/>
</dbReference>
<dbReference type="InterPro" id="IPR001841">
    <property type="entry name" value="Znf_RING"/>
</dbReference>
<organism evidence="6 7">
    <name type="scientific">Starmerella bacillaris</name>
    <name type="common">Yeast</name>
    <name type="synonym">Candida zemplinina</name>
    <dbReference type="NCBI Taxonomy" id="1247836"/>
    <lineage>
        <taxon>Eukaryota</taxon>
        <taxon>Fungi</taxon>
        <taxon>Dikarya</taxon>
        <taxon>Ascomycota</taxon>
        <taxon>Saccharomycotina</taxon>
        <taxon>Dipodascomycetes</taxon>
        <taxon>Dipodascales</taxon>
        <taxon>Trichomonascaceae</taxon>
        <taxon>Starmerella</taxon>
    </lineage>
</organism>
<dbReference type="InterPro" id="IPR013083">
    <property type="entry name" value="Znf_RING/FYVE/PHD"/>
</dbReference>
<dbReference type="Pfam" id="PF13639">
    <property type="entry name" value="zf-RING_2"/>
    <property type="match status" value="1"/>
</dbReference>
<keyword evidence="7" id="KW-1185">Reference proteome</keyword>
<dbReference type="PANTHER" id="PTHR45798">
    <property type="entry name" value="RING-H2 FINGER PROTEIN ATL61-RELATED-RELATED"/>
    <property type="match status" value="1"/>
</dbReference>
<evidence type="ECO:0000313" key="7">
    <source>
        <dbReference type="Proteomes" id="UP001362899"/>
    </source>
</evidence>
<evidence type="ECO:0000313" key="6">
    <source>
        <dbReference type="EMBL" id="GMM51513.1"/>
    </source>
</evidence>
<evidence type="ECO:0000256" key="2">
    <source>
        <dbReference type="ARBA" id="ARBA00022771"/>
    </source>
</evidence>
<dbReference type="GO" id="GO:0008270">
    <property type="term" value="F:zinc ion binding"/>
    <property type="evidence" value="ECO:0007669"/>
    <property type="project" value="UniProtKB-KW"/>
</dbReference>
<dbReference type="Proteomes" id="UP001362899">
    <property type="component" value="Unassembled WGS sequence"/>
</dbReference>
<name>A0AAV5RJ63_STABA</name>
<keyword evidence="2 4" id="KW-0863">Zinc-finger</keyword>
<comment type="caution">
    <text evidence="6">The sequence shown here is derived from an EMBL/GenBank/DDBJ whole genome shotgun (WGS) entry which is preliminary data.</text>
</comment>
<evidence type="ECO:0000256" key="4">
    <source>
        <dbReference type="PROSITE-ProRule" id="PRU00175"/>
    </source>
</evidence>
<evidence type="ECO:0000259" key="5">
    <source>
        <dbReference type="PROSITE" id="PS50089"/>
    </source>
</evidence>
<proteinExistence type="predicted"/>
<evidence type="ECO:0000256" key="3">
    <source>
        <dbReference type="ARBA" id="ARBA00022833"/>
    </source>
</evidence>
<reference evidence="6 7" key="1">
    <citation type="journal article" date="2023" name="Elife">
        <title>Identification of key yeast species and microbe-microbe interactions impacting larval growth of Drosophila in the wild.</title>
        <authorList>
            <person name="Mure A."/>
            <person name="Sugiura Y."/>
            <person name="Maeda R."/>
            <person name="Honda K."/>
            <person name="Sakurai N."/>
            <person name="Takahashi Y."/>
            <person name="Watada M."/>
            <person name="Katoh T."/>
            <person name="Gotoh A."/>
            <person name="Gotoh Y."/>
            <person name="Taniguchi I."/>
            <person name="Nakamura K."/>
            <person name="Hayashi T."/>
            <person name="Katayama T."/>
            <person name="Uemura T."/>
            <person name="Hattori Y."/>
        </authorList>
    </citation>
    <scope>NUCLEOTIDE SEQUENCE [LARGE SCALE GENOMIC DNA]</scope>
    <source>
        <strain evidence="6 7">SB-73</strain>
    </source>
</reference>